<evidence type="ECO:0000256" key="3">
    <source>
        <dbReference type="ARBA" id="ARBA00022884"/>
    </source>
</evidence>
<evidence type="ECO:0000313" key="7">
    <source>
        <dbReference type="EMBL" id="CAD6226633.1"/>
    </source>
</evidence>
<evidence type="ECO:0000256" key="4">
    <source>
        <dbReference type="PROSITE-ProRule" id="PRU00117"/>
    </source>
</evidence>
<dbReference type="PANTHER" id="PTHR11252:SF0">
    <property type="entry name" value="POLYRIBONUCLEOTIDE NUCLEOTIDYLTRANSFERASE 1, MITOCHONDRIAL"/>
    <property type="match status" value="1"/>
</dbReference>
<sequence length="224" mass="23842">MSKSSPPPSKALSPYAPLIHVMKVKPNKVNLIIGSGGKTIKSIIEETGVDAIDTGDDGTVKITARDLSSLEKSKTIIANLTMVPKVGEIYRNCEIKSIAPYGAFVEIAPGREGLCHISELSSGWLAKAEDAFKVGDRIDVKLIEINDKGQLRLSSRALLPDADSESNSSPTKEKAPQKDDAIKMTSRRPRRKRQSESSGAENATTKTLQKSAAAPAGSKGSEAA</sequence>
<keyword evidence="8" id="KW-1185">Reference proteome</keyword>
<dbReference type="PANTHER" id="PTHR11252">
    <property type="entry name" value="POLYRIBONUCLEOTIDE NUCLEOTIDYLTRANSFERASE"/>
    <property type="match status" value="1"/>
</dbReference>
<accession>A0A811NLP2</accession>
<dbReference type="GO" id="GO:0000965">
    <property type="term" value="P:mitochondrial RNA 3'-end processing"/>
    <property type="evidence" value="ECO:0007669"/>
    <property type="project" value="TreeGrafter"/>
</dbReference>
<dbReference type="GO" id="GO:0003723">
    <property type="term" value="F:RNA binding"/>
    <property type="evidence" value="ECO:0007669"/>
    <property type="project" value="UniProtKB-UniRule"/>
</dbReference>
<dbReference type="GO" id="GO:0000175">
    <property type="term" value="F:3'-5'-RNA exonuclease activity"/>
    <property type="evidence" value="ECO:0007669"/>
    <property type="project" value="TreeGrafter"/>
</dbReference>
<dbReference type="SUPFAM" id="SSF50249">
    <property type="entry name" value="Nucleic acid-binding proteins"/>
    <property type="match status" value="1"/>
</dbReference>
<dbReference type="GO" id="GO:0004654">
    <property type="term" value="F:polyribonucleotide nucleotidyltransferase activity"/>
    <property type="evidence" value="ECO:0007669"/>
    <property type="project" value="InterPro"/>
</dbReference>
<feature type="compositionally biased region" description="Low complexity" evidence="5">
    <location>
        <begin position="210"/>
        <end position="224"/>
    </location>
</feature>
<dbReference type="GO" id="GO:0000958">
    <property type="term" value="P:mitochondrial mRNA catabolic process"/>
    <property type="evidence" value="ECO:0007669"/>
    <property type="project" value="TreeGrafter"/>
</dbReference>
<dbReference type="GO" id="GO:0005739">
    <property type="term" value="C:mitochondrion"/>
    <property type="evidence" value="ECO:0007669"/>
    <property type="project" value="TreeGrafter"/>
</dbReference>
<dbReference type="FunFam" id="2.40.50.140:FF:000158">
    <property type="entry name" value="Polyribonucleotide nucleotidyltransferase 1, chloroplastic"/>
    <property type="match status" value="1"/>
</dbReference>
<dbReference type="Pfam" id="PF00013">
    <property type="entry name" value="KH_1"/>
    <property type="match status" value="1"/>
</dbReference>
<dbReference type="SUPFAM" id="SSF54791">
    <property type="entry name" value="Eukaryotic type KH-domain (KH-domain type I)"/>
    <property type="match status" value="1"/>
</dbReference>
<dbReference type="Pfam" id="PF00575">
    <property type="entry name" value="S1"/>
    <property type="match status" value="1"/>
</dbReference>
<dbReference type="SMART" id="SM00316">
    <property type="entry name" value="S1"/>
    <property type="match status" value="1"/>
</dbReference>
<dbReference type="InterPro" id="IPR004088">
    <property type="entry name" value="KH_dom_type_1"/>
</dbReference>
<evidence type="ECO:0000259" key="6">
    <source>
        <dbReference type="PROSITE" id="PS50126"/>
    </source>
</evidence>
<dbReference type="InterPro" id="IPR012340">
    <property type="entry name" value="NA-bd_OB-fold"/>
</dbReference>
<evidence type="ECO:0000313" key="8">
    <source>
        <dbReference type="Proteomes" id="UP000604825"/>
    </source>
</evidence>
<keyword evidence="2" id="KW-0548">Nucleotidyltransferase</keyword>
<dbReference type="FunFam" id="3.30.1370.10:FF:000001">
    <property type="entry name" value="Polyribonucleotide nucleotidyltransferase"/>
    <property type="match status" value="1"/>
</dbReference>
<dbReference type="CDD" id="cd02393">
    <property type="entry name" value="KH-I_PNPase"/>
    <property type="match status" value="1"/>
</dbReference>
<dbReference type="SMART" id="SM00322">
    <property type="entry name" value="KH"/>
    <property type="match status" value="1"/>
</dbReference>
<keyword evidence="1" id="KW-0808">Transferase</keyword>
<feature type="compositionally biased region" description="Basic and acidic residues" evidence="5">
    <location>
        <begin position="171"/>
        <end position="182"/>
    </location>
</feature>
<dbReference type="InterPro" id="IPR004087">
    <property type="entry name" value="KH_dom"/>
</dbReference>
<comment type="caution">
    <text evidence="7">The sequence shown here is derived from an EMBL/GenBank/DDBJ whole genome shotgun (WGS) entry which is preliminary data.</text>
</comment>
<dbReference type="PROSITE" id="PS50126">
    <property type="entry name" value="S1"/>
    <property type="match status" value="1"/>
</dbReference>
<organism evidence="7 8">
    <name type="scientific">Miscanthus lutarioriparius</name>
    <dbReference type="NCBI Taxonomy" id="422564"/>
    <lineage>
        <taxon>Eukaryota</taxon>
        <taxon>Viridiplantae</taxon>
        <taxon>Streptophyta</taxon>
        <taxon>Embryophyta</taxon>
        <taxon>Tracheophyta</taxon>
        <taxon>Spermatophyta</taxon>
        <taxon>Magnoliopsida</taxon>
        <taxon>Liliopsida</taxon>
        <taxon>Poales</taxon>
        <taxon>Poaceae</taxon>
        <taxon>PACMAD clade</taxon>
        <taxon>Panicoideae</taxon>
        <taxon>Andropogonodae</taxon>
        <taxon>Andropogoneae</taxon>
        <taxon>Saccharinae</taxon>
        <taxon>Miscanthus</taxon>
    </lineage>
</organism>
<dbReference type="Gene3D" id="2.40.50.140">
    <property type="entry name" value="Nucleic acid-binding proteins"/>
    <property type="match status" value="1"/>
</dbReference>
<name>A0A811NLP2_9POAL</name>
<evidence type="ECO:0000256" key="1">
    <source>
        <dbReference type="ARBA" id="ARBA00022679"/>
    </source>
</evidence>
<dbReference type="Proteomes" id="UP000604825">
    <property type="component" value="Unassembled WGS sequence"/>
</dbReference>
<dbReference type="InterPro" id="IPR036612">
    <property type="entry name" value="KH_dom_type_1_sf"/>
</dbReference>
<reference evidence="7" key="1">
    <citation type="submission" date="2020-10" db="EMBL/GenBank/DDBJ databases">
        <authorList>
            <person name="Han B."/>
            <person name="Lu T."/>
            <person name="Zhao Q."/>
            <person name="Huang X."/>
            <person name="Zhao Y."/>
        </authorList>
    </citation>
    <scope>NUCLEOTIDE SEQUENCE</scope>
</reference>
<evidence type="ECO:0000256" key="5">
    <source>
        <dbReference type="SAM" id="MobiDB-lite"/>
    </source>
</evidence>
<dbReference type="InterPro" id="IPR003029">
    <property type="entry name" value="S1_domain"/>
</dbReference>
<evidence type="ECO:0000256" key="2">
    <source>
        <dbReference type="ARBA" id="ARBA00022695"/>
    </source>
</evidence>
<dbReference type="EMBL" id="CAJGYO010000004">
    <property type="protein sequence ID" value="CAD6226633.1"/>
    <property type="molecule type" value="Genomic_DNA"/>
</dbReference>
<dbReference type="InterPro" id="IPR012162">
    <property type="entry name" value="PNPase"/>
</dbReference>
<feature type="domain" description="S1 motif" evidence="6">
    <location>
        <begin position="87"/>
        <end position="156"/>
    </location>
</feature>
<dbReference type="OrthoDB" id="1712786at2759"/>
<dbReference type="PROSITE" id="PS50084">
    <property type="entry name" value="KH_TYPE_1"/>
    <property type="match status" value="1"/>
</dbReference>
<dbReference type="GO" id="GO:0009570">
    <property type="term" value="C:chloroplast stroma"/>
    <property type="evidence" value="ECO:0007669"/>
    <property type="project" value="TreeGrafter"/>
</dbReference>
<feature type="region of interest" description="Disordered" evidence="5">
    <location>
        <begin position="156"/>
        <end position="224"/>
    </location>
</feature>
<gene>
    <name evidence="7" type="ORF">NCGR_LOCUS18397</name>
</gene>
<dbReference type="GO" id="GO:0005829">
    <property type="term" value="C:cytosol"/>
    <property type="evidence" value="ECO:0007669"/>
    <property type="project" value="TreeGrafter"/>
</dbReference>
<feature type="compositionally biased region" description="Polar residues" evidence="5">
    <location>
        <begin position="196"/>
        <end position="209"/>
    </location>
</feature>
<proteinExistence type="predicted"/>
<dbReference type="CDD" id="cd04472">
    <property type="entry name" value="S1_PNPase"/>
    <property type="match status" value="1"/>
</dbReference>
<dbReference type="AlphaFoldDB" id="A0A811NLP2"/>
<protein>
    <recommendedName>
        <fullName evidence="6">S1 motif domain-containing protein</fullName>
    </recommendedName>
</protein>
<keyword evidence="3 4" id="KW-0694">RNA-binding</keyword>
<dbReference type="Gene3D" id="3.30.1370.10">
    <property type="entry name" value="K Homology domain, type 1"/>
    <property type="match status" value="1"/>
</dbReference>